<feature type="compositionally biased region" description="Basic residues" evidence="1">
    <location>
        <begin position="17"/>
        <end position="31"/>
    </location>
</feature>
<organism evidence="2">
    <name type="scientific">Arundo donax</name>
    <name type="common">Giant reed</name>
    <name type="synonym">Donax arundinaceus</name>
    <dbReference type="NCBI Taxonomy" id="35708"/>
    <lineage>
        <taxon>Eukaryota</taxon>
        <taxon>Viridiplantae</taxon>
        <taxon>Streptophyta</taxon>
        <taxon>Embryophyta</taxon>
        <taxon>Tracheophyta</taxon>
        <taxon>Spermatophyta</taxon>
        <taxon>Magnoliopsida</taxon>
        <taxon>Liliopsida</taxon>
        <taxon>Poales</taxon>
        <taxon>Poaceae</taxon>
        <taxon>PACMAD clade</taxon>
        <taxon>Arundinoideae</taxon>
        <taxon>Arundineae</taxon>
        <taxon>Arundo</taxon>
    </lineage>
</organism>
<proteinExistence type="predicted"/>
<evidence type="ECO:0000256" key="1">
    <source>
        <dbReference type="SAM" id="MobiDB-lite"/>
    </source>
</evidence>
<protein>
    <submittedName>
        <fullName evidence="2">Uncharacterized protein</fullName>
    </submittedName>
</protein>
<reference evidence="2" key="1">
    <citation type="submission" date="2014-09" db="EMBL/GenBank/DDBJ databases">
        <authorList>
            <person name="Magalhaes I.L.F."/>
            <person name="Oliveira U."/>
            <person name="Santos F.R."/>
            <person name="Vidigal T.H.D.A."/>
            <person name="Brescovit A.D."/>
            <person name="Santos A.J."/>
        </authorList>
    </citation>
    <scope>NUCLEOTIDE SEQUENCE</scope>
    <source>
        <tissue evidence="2">Shoot tissue taken approximately 20 cm above the soil surface</tissue>
    </source>
</reference>
<reference evidence="2" key="2">
    <citation type="journal article" date="2015" name="Data Brief">
        <title>Shoot transcriptome of the giant reed, Arundo donax.</title>
        <authorList>
            <person name="Barrero R.A."/>
            <person name="Guerrero F.D."/>
            <person name="Moolhuijzen P."/>
            <person name="Goolsby J.A."/>
            <person name="Tidwell J."/>
            <person name="Bellgard S.E."/>
            <person name="Bellgard M.I."/>
        </authorList>
    </citation>
    <scope>NUCLEOTIDE SEQUENCE</scope>
    <source>
        <tissue evidence="2">Shoot tissue taken approximately 20 cm above the soil surface</tissue>
    </source>
</reference>
<sequence>MPASASSRGRHGEMCSHRRPRPPRRLHRVLPRRPLLPLG</sequence>
<name>A0A0A9BK82_ARUDO</name>
<evidence type="ECO:0000313" key="2">
    <source>
        <dbReference type="EMBL" id="JAD64394.1"/>
    </source>
</evidence>
<accession>A0A0A9BK82</accession>
<feature type="region of interest" description="Disordered" evidence="1">
    <location>
        <begin position="1"/>
        <end position="39"/>
    </location>
</feature>
<dbReference type="EMBL" id="GBRH01233501">
    <property type="protein sequence ID" value="JAD64394.1"/>
    <property type="molecule type" value="Transcribed_RNA"/>
</dbReference>
<dbReference type="AlphaFoldDB" id="A0A0A9BK82"/>